<dbReference type="AlphaFoldDB" id="A0A5D3CAI3"/>
<evidence type="ECO:0000313" key="5">
    <source>
        <dbReference type="Proteomes" id="UP000321393"/>
    </source>
</evidence>
<comment type="caution">
    <text evidence="4">The sequence shown here is derived from an EMBL/GenBank/DDBJ whole genome shotgun (WGS) entry which is preliminary data.</text>
</comment>
<keyword evidence="1" id="KW-0175">Coiled coil</keyword>
<evidence type="ECO:0000256" key="1">
    <source>
        <dbReference type="SAM" id="Coils"/>
    </source>
</evidence>
<name>A0A5D3CAI3_CUCMM</name>
<reference evidence="5 6" key="1">
    <citation type="submission" date="2019-08" db="EMBL/GenBank/DDBJ databases">
        <title>Draft genome sequences of two oriental melons (Cucumis melo L. var makuwa).</title>
        <authorList>
            <person name="Kwon S.-Y."/>
        </authorList>
    </citation>
    <scope>NUCLEOTIDE SEQUENCE [LARGE SCALE GENOMIC DNA]</scope>
    <source>
        <strain evidence="6">cv. Chang Bougi</strain>
        <strain evidence="5">cv. SW 3</strain>
        <tissue evidence="4">Leaf</tissue>
    </source>
</reference>
<evidence type="ECO:0000313" key="6">
    <source>
        <dbReference type="Proteomes" id="UP000321947"/>
    </source>
</evidence>
<dbReference type="Proteomes" id="UP000321393">
    <property type="component" value="Unassembled WGS sequence"/>
</dbReference>
<dbReference type="EMBL" id="SSTD01012000">
    <property type="protein sequence ID" value="TYK09007.1"/>
    <property type="molecule type" value="Genomic_DNA"/>
</dbReference>
<gene>
    <name evidence="4" type="ORF">E5676_scaffold615G00370</name>
    <name evidence="3" type="ORF">E6C27_scaffold179G00120</name>
</gene>
<feature type="compositionally biased region" description="Low complexity" evidence="2">
    <location>
        <begin position="10"/>
        <end position="24"/>
    </location>
</feature>
<evidence type="ECO:0000313" key="3">
    <source>
        <dbReference type="EMBL" id="KAA0067309.1"/>
    </source>
</evidence>
<feature type="region of interest" description="Disordered" evidence="2">
    <location>
        <begin position="1"/>
        <end position="74"/>
    </location>
</feature>
<evidence type="ECO:0000313" key="4">
    <source>
        <dbReference type="EMBL" id="TYK09007.1"/>
    </source>
</evidence>
<evidence type="ECO:0000256" key="2">
    <source>
        <dbReference type="SAM" id="MobiDB-lite"/>
    </source>
</evidence>
<proteinExistence type="predicted"/>
<dbReference type="Proteomes" id="UP000321947">
    <property type="component" value="Unassembled WGS sequence"/>
</dbReference>
<feature type="coiled-coil region" evidence="1">
    <location>
        <begin position="192"/>
        <end position="219"/>
    </location>
</feature>
<organism evidence="4 6">
    <name type="scientific">Cucumis melo var. makuwa</name>
    <name type="common">Oriental melon</name>
    <dbReference type="NCBI Taxonomy" id="1194695"/>
    <lineage>
        <taxon>Eukaryota</taxon>
        <taxon>Viridiplantae</taxon>
        <taxon>Streptophyta</taxon>
        <taxon>Embryophyta</taxon>
        <taxon>Tracheophyta</taxon>
        <taxon>Spermatophyta</taxon>
        <taxon>Magnoliopsida</taxon>
        <taxon>eudicotyledons</taxon>
        <taxon>Gunneridae</taxon>
        <taxon>Pentapetalae</taxon>
        <taxon>rosids</taxon>
        <taxon>fabids</taxon>
        <taxon>Cucurbitales</taxon>
        <taxon>Cucurbitaceae</taxon>
        <taxon>Benincaseae</taxon>
        <taxon>Cucumis</taxon>
    </lineage>
</organism>
<dbReference type="EMBL" id="SSTE01000555">
    <property type="protein sequence ID" value="KAA0067309.1"/>
    <property type="molecule type" value="Genomic_DNA"/>
</dbReference>
<protein>
    <submittedName>
        <fullName evidence="4">Uncharacterized protein</fullName>
    </submittedName>
</protein>
<accession>A0A5D3CAI3</accession>
<sequence length="225" mass="26272">MADINKKNIQEQQQQLQQDVNLQNDTSISQQQIEIVPTNEELDRSPKQPRITESNEAESSKQNEQESDSDSDTDPLLLTEEILLKYKDFIEYVYQFLKNDGEKQDWSEIVERAKRLVGSTHLNMAIVIVGMECLEDMGSSSEKKYKFRETHIPNILSLLRYINTRIASSSSFRLVSDIKNRGKVLPICLEEFERWRQDLNLLIDEMQALKKMALELDREDEEKTD</sequence>